<dbReference type="EMBL" id="CAKKLH010000003">
    <property type="protein sequence ID" value="CAH0098547.1"/>
    <property type="molecule type" value="Genomic_DNA"/>
</dbReference>
<keyword evidence="2" id="KW-1185">Reference proteome</keyword>
<evidence type="ECO:0000313" key="1">
    <source>
        <dbReference type="EMBL" id="CAH0098547.1"/>
    </source>
</evidence>
<dbReference type="Proteomes" id="UP000789390">
    <property type="component" value="Unassembled WGS sequence"/>
</dbReference>
<proteinExistence type="predicted"/>
<organism evidence="1 2">
    <name type="scientific">Daphnia galeata</name>
    <dbReference type="NCBI Taxonomy" id="27404"/>
    <lineage>
        <taxon>Eukaryota</taxon>
        <taxon>Metazoa</taxon>
        <taxon>Ecdysozoa</taxon>
        <taxon>Arthropoda</taxon>
        <taxon>Crustacea</taxon>
        <taxon>Branchiopoda</taxon>
        <taxon>Diplostraca</taxon>
        <taxon>Cladocera</taxon>
        <taxon>Anomopoda</taxon>
        <taxon>Daphniidae</taxon>
        <taxon>Daphnia</taxon>
    </lineage>
</organism>
<gene>
    <name evidence="1" type="ORF">DGAL_LOCUS630</name>
</gene>
<protein>
    <recommendedName>
        <fullName evidence="3">Cytokine receptor-like factor 3</fullName>
    </recommendedName>
</protein>
<evidence type="ECO:0000313" key="2">
    <source>
        <dbReference type="Proteomes" id="UP000789390"/>
    </source>
</evidence>
<accession>A0A8J2RA17</accession>
<dbReference type="AlphaFoldDB" id="A0A8J2RA17"/>
<sequence length="379" mass="43208">MLAKETGQEACVLDDRRRSSSLKMPWGALLKVAMVVEETLEKIGKFFLGVWNVEDIKPVSNVLKNRVNNGERFKTTKKIRFLDMENKASKISVMANARLTSPAITQIPPLCESTVVNPVEIISDFIKETQESPYFTPTRSLRLYHCLHNPAAIIDDDFVLHENQVQTLKCFNRDTEVFLNCLQTRQVYAIYISYREEGSSDWSPWSFPFLTSTAIPDYSWEMVNSDWQMSSDHRETIKIIDSPTPLYSSSAQYFPGCHISFTLEEVPNVLHADDGFALIDQWVQGGTLNQEGTLFVNVEGKIFVDGKFVNEFDPLSLVSSTLTFKCHPRTETVADGIRMEITISCHKKSHLIYWSVRNRSTNVYFGVRFHQPGARVKIG</sequence>
<name>A0A8J2RA17_9CRUS</name>
<evidence type="ECO:0008006" key="3">
    <source>
        <dbReference type="Google" id="ProtNLM"/>
    </source>
</evidence>
<dbReference type="OrthoDB" id="9984427at2759"/>
<comment type="caution">
    <text evidence="1">The sequence shown here is derived from an EMBL/GenBank/DDBJ whole genome shotgun (WGS) entry which is preliminary data.</text>
</comment>
<reference evidence="1" key="1">
    <citation type="submission" date="2021-11" db="EMBL/GenBank/DDBJ databases">
        <authorList>
            <person name="Schell T."/>
        </authorList>
    </citation>
    <scope>NUCLEOTIDE SEQUENCE</scope>
    <source>
        <strain evidence="1">M5</strain>
    </source>
</reference>